<gene>
    <name evidence="2" type="ORF">BJ508DRAFT_366506</name>
</gene>
<feature type="compositionally biased region" description="Polar residues" evidence="1">
    <location>
        <begin position="25"/>
        <end position="53"/>
    </location>
</feature>
<evidence type="ECO:0000313" key="2">
    <source>
        <dbReference type="EMBL" id="RPA73907.1"/>
    </source>
</evidence>
<dbReference type="EMBL" id="ML119807">
    <property type="protein sequence ID" value="RPA73907.1"/>
    <property type="molecule type" value="Genomic_DNA"/>
</dbReference>
<feature type="region of interest" description="Disordered" evidence="1">
    <location>
        <begin position="1"/>
        <end position="80"/>
    </location>
</feature>
<name>A0A3N4HKX2_ASCIM</name>
<reference evidence="2 3" key="1">
    <citation type="journal article" date="2018" name="Nat. Ecol. Evol.">
        <title>Pezizomycetes genomes reveal the molecular basis of ectomycorrhizal truffle lifestyle.</title>
        <authorList>
            <person name="Murat C."/>
            <person name="Payen T."/>
            <person name="Noel B."/>
            <person name="Kuo A."/>
            <person name="Morin E."/>
            <person name="Chen J."/>
            <person name="Kohler A."/>
            <person name="Krizsan K."/>
            <person name="Balestrini R."/>
            <person name="Da Silva C."/>
            <person name="Montanini B."/>
            <person name="Hainaut M."/>
            <person name="Levati E."/>
            <person name="Barry K.W."/>
            <person name="Belfiori B."/>
            <person name="Cichocki N."/>
            <person name="Clum A."/>
            <person name="Dockter R.B."/>
            <person name="Fauchery L."/>
            <person name="Guy J."/>
            <person name="Iotti M."/>
            <person name="Le Tacon F."/>
            <person name="Lindquist E.A."/>
            <person name="Lipzen A."/>
            <person name="Malagnac F."/>
            <person name="Mello A."/>
            <person name="Molinier V."/>
            <person name="Miyauchi S."/>
            <person name="Poulain J."/>
            <person name="Riccioni C."/>
            <person name="Rubini A."/>
            <person name="Sitrit Y."/>
            <person name="Splivallo R."/>
            <person name="Traeger S."/>
            <person name="Wang M."/>
            <person name="Zifcakova L."/>
            <person name="Wipf D."/>
            <person name="Zambonelli A."/>
            <person name="Paolocci F."/>
            <person name="Nowrousian M."/>
            <person name="Ottonello S."/>
            <person name="Baldrian P."/>
            <person name="Spatafora J.W."/>
            <person name="Henrissat B."/>
            <person name="Nagy L.G."/>
            <person name="Aury J.M."/>
            <person name="Wincker P."/>
            <person name="Grigoriev I.V."/>
            <person name="Bonfante P."/>
            <person name="Martin F.M."/>
        </authorList>
    </citation>
    <scope>NUCLEOTIDE SEQUENCE [LARGE SCALE GENOMIC DNA]</scope>
    <source>
        <strain evidence="2 3">RN42</strain>
    </source>
</reference>
<dbReference type="AlphaFoldDB" id="A0A3N4HKX2"/>
<evidence type="ECO:0000313" key="3">
    <source>
        <dbReference type="Proteomes" id="UP000275078"/>
    </source>
</evidence>
<keyword evidence="3" id="KW-1185">Reference proteome</keyword>
<protein>
    <submittedName>
        <fullName evidence="2">Uncharacterized protein</fullName>
    </submittedName>
</protein>
<proteinExistence type="predicted"/>
<sequence length="325" mass="36444">MSMEPEPVDLSSTRARESGKESDSEPQSSDTVDGGENQSDSEVNPINPYSSNHESVDKGSSELDPMSLPSEAAQGNDGYSNLDYVSECECGSDYELETEIDPQYPSVPESVEWDDARTVLLNYFMDYKKHQESAIAIPTSDDAQLNDSKPSLADRIFEKLPETDKFWHLCSALRLFLGTLYFSQTLQRLGLGVLLHDGIGLNPRNPELFELDPTGSFQSVMKDPPPPKYLAELSFSGITVRRKLEKRQIRVFEEDWRGGSGYPQYELFVEFTDAHTLSLDLGKLTVSDSRTMSPRGHSSLFLESSNPRAHSSNNNKLFFRIGNYQ</sequence>
<accession>A0A3N4HKX2</accession>
<evidence type="ECO:0000256" key="1">
    <source>
        <dbReference type="SAM" id="MobiDB-lite"/>
    </source>
</evidence>
<organism evidence="2 3">
    <name type="scientific">Ascobolus immersus RN42</name>
    <dbReference type="NCBI Taxonomy" id="1160509"/>
    <lineage>
        <taxon>Eukaryota</taxon>
        <taxon>Fungi</taxon>
        <taxon>Dikarya</taxon>
        <taxon>Ascomycota</taxon>
        <taxon>Pezizomycotina</taxon>
        <taxon>Pezizomycetes</taxon>
        <taxon>Pezizales</taxon>
        <taxon>Ascobolaceae</taxon>
        <taxon>Ascobolus</taxon>
    </lineage>
</organism>
<dbReference type="Proteomes" id="UP000275078">
    <property type="component" value="Unassembled WGS sequence"/>
</dbReference>
<feature type="compositionally biased region" description="Basic and acidic residues" evidence="1">
    <location>
        <begin position="14"/>
        <end position="23"/>
    </location>
</feature>